<dbReference type="AlphaFoldDB" id="A0A6J6XMG9"/>
<dbReference type="Gene3D" id="3.40.50.300">
    <property type="entry name" value="P-loop containing nucleotide triphosphate hydrolases"/>
    <property type="match status" value="1"/>
</dbReference>
<gene>
    <name evidence="2" type="ORF">UFOPK3024_00409</name>
</gene>
<accession>A0A6J6XMG9</accession>
<dbReference type="EMBL" id="CAFAAK010000064">
    <property type="protein sequence ID" value="CAB4797689.1"/>
    <property type="molecule type" value="Genomic_DNA"/>
</dbReference>
<evidence type="ECO:0000313" key="2">
    <source>
        <dbReference type="EMBL" id="CAB4797689.1"/>
    </source>
</evidence>
<organism evidence="2">
    <name type="scientific">freshwater metagenome</name>
    <dbReference type="NCBI Taxonomy" id="449393"/>
    <lineage>
        <taxon>unclassified sequences</taxon>
        <taxon>metagenomes</taxon>
        <taxon>ecological metagenomes</taxon>
    </lineage>
</organism>
<proteinExistence type="predicted"/>
<name>A0A6J6XMG9_9ZZZZ</name>
<evidence type="ECO:0000256" key="1">
    <source>
        <dbReference type="SAM" id="MobiDB-lite"/>
    </source>
</evidence>
<reference evidence="2" key="1">
    <citation type="submission" date="2020-05" db="EMBL/GenBank/DDBJ databases">
        <authorList>
            <person name="Chiriac C."/>
            <person name="Salcher M."/>
            <person name="Ghai R."/>
            <person name="Kavagutti S V."/>
        </authorList>
    </citation>
    <scope>NUCLEOTIDE SEQUENCE</scope>
</reference>
<sequence length="93" mass="10161">MLNRADSKVGLSISEVEKTLGHSIGVQIPSSRDVPATINRGVPIVLDDPKHPVTDAVRQVALQAFGEFRSDDSIPDTETSSDRKSFMRRKAKS</sequence>
<dbReference type="InterPro" id="IPR027417">
    <property type="entry name" value="P-loop_NTPase"/>
</dbReference>
<feature type="region of interest" description="Disordered" evidence="1">
    <location>
        <begin position="70"/>
        <end position="93"/>
    </location>
</feature>
<protein>
    <submittedName>
        <fullName evidence="2">Unannotated protein</fullName>
    </submittedName>
</protein>